<sequence>MKQFLPLLGLAIVLSSCNSTKLPTTLGDSSNASSFGYHPIDPLPAWIENKEERNLDNTTILGAMSDETIRLAIAEVMNDGTLKFGTISVGTAHHSYVVILDYIKYSTDFFRVEFDQENPTEFSVLPRYEKSNVENSYDPIIRTIEEGDAVVPVYVGVGLRLTASFTANKNGVDLGNLFAIGAQASSDQITGTLTVQTLGVSGDNISSIIPMPSEINPTTIQNAILSLGTIKAKLYDEKTVITPRAVGVYNLIGGSSKTINKFVSSILMERPKLTVY</sequence>
<evidence type="ECO:0000313" key="1">
    <source>
        <dbReference type="EMBL" id="AMQ54770.1"/>
    </source>
</evidence>
<dbReference type="EMBL" id="CP012836">
    <property type="protein sequence ID" value="AMQ54770.1"/>
    <property type="molecule type" value="Genomic_DNA"/>
</dbReference>
<name>A0A142EI15_9BACT</name>
<dbReference type="PATRIC" id="fig|1727163.4.peg.18"/>
<accession>A0A142EI15</accession>
<proteinExistence type="predicted"/>
<dbReference type="PROSITE" id="PS51257">
    <property type="entry name" value="PROKAR_LIPOPROTEIN"/>
    <property type="match status" value="1"/>
</dbReference>
<protein>
    <submittedName>
        <fullName evidence="1">Uncharacterized protein</fullName>
    </submittedName>
</protein>
<dbReference type="AlphaFoldDB" id="A0A142EI15"/>
<dbReference type="Proteomes" id="UP000073816">
    <property type="component" value="Chromosome"/>
</dbReference>
<dbReference type="RefSeq" id="WP_067541984.1">
    <property type="nucleotide sequence ID" value="NZ_CP012836.1"/>
</dbReference>
<reference evidence="2" key="1">
    <citation type="submission" date="2015-09" db="EMBL/GenBank/DDBJ databases">
        <title>Complete sequence of Algoriphagus sp. M8-2.</title>
        <authorList>
            <person name="Shintani M."/>
        </authorList>
    </citation>
    <scope>NUCLEOTIDE SEQUENCE [LARGE SCALE GENOMIC DNA]</scope>
    <source>
        <strain evidence="2">M8-2</strain>
    </source>
</reference>
<keyword evidence="2" id="KW-1185">Reference proteome</keyword>
<reference evidence="1 2" key="2">
    <citation type="journal article" date="2016" name="Genome Announc.">
        <title>Complete Genome Sequence of Algoriphagus sp. Strain M8-2, Isolated from a Brackish Lake.</title>
        <authorList>
            <person name="Muraguchi Y."/>
            <person name="Kushimoto K."/>
            <person name="Ohtsubo Y."/>
            <person name="Suzuki T."/>
            <person name="Dohra H."/>
            <person name="Kimbara K."/>
            <person name="Shintani M."/>
        </authorList>
    </citation>
    <scope>NUCLEOTIDE SEQUENCE [LARGE SCALE GENOMIC DNA]</scope>
    <source>
        <strain evidence="1 2">M8-2</strain>
    </source>
</reference>
<organism evidence="1 2">
    <name type="scientific">Algoriphagus sanaruensis</name>
    <dbReference type="NCBI Taxonomy" id="1727163"/>
    <lineage>
        <taxon>Bacteria</taxon>
        <taxon>Pseudomonadati</taxon>
        <taxon>Bacteroidota</taxon>
        <taxon>Cytophagia</taxon>
        <taxon>Cytophagales</taxon>
        <taxon>Cyclobacteriaceae</taxon>
        <taxon>Algoriphagus</taxon>
    </lineage>
</organism>
<dbReference type="STRING" id="1727163.AO498_00085"/>
<dbReference type="OrthoDB" id="7593748at2"/>
<dbReference type="KEGG" id="alm:AO498_00085"/>
<gene>
    <name evidence="1" type="ORF">AO498_00085</name>
</gene>
<evidence type="ECO:0000313" key="2">
    <source>
        <dbReference type="Proteomes" id="UP000073816"/>
    </source>
</evidence>